<dbReference type="GO" id="GO:0003677">
    <property type="term" value="F:DNA binding"/>
    <property type="evidence" value="ECO:0007669"/>
    <property type="project" value="InterPro"/>
</dbReference>
<proteinExistence type="predicted"/>
<dbReference type="SUPFAM" id="SSF53098">
    <property type="entry name" value="Ribonuclease H-like"/>
    <property type="match status" value="1"/>
</dbReference>
<gene>
    <name evidence="3" type="ORF">DFH01_24320</name>
</gene>
<dbReference type="Pfam" id="PF13276">
    <property type="entry name" value="HTH_21"/>
    <property type="match status" value="1"/>
</dbReference>
<dbReference type="PANTHER" id="PTHR47515">
    <property type="entry name" value="LOW CALCIUM RESPONSE LOCUS PROTEIN T"/>
    <property type="match status" value="1"/>
</dbReference>
<keyword evidence="1" id="KW-0175">Coiled coil</keyword>
<feature type="coiled-coil region" evidence="1">
    <location>
        <begin position="49"/>
        <end position="76"/>
    </location>
</feature>
<feature type="domain" description="Integrase catalytic" evidence="2">
    <location>
        <begin position="200"/>
        <end position="361"/>
    </location>
</feature>
<keyword evidence="4" id="KW-1185">Reference proteome</keyword>
<dbReference type="InterPro" id="IPR012337">
    <property type="entry name" value="RNaseH-like_sf"/>
</dbReference>
<evidence type="ECO:0000313" key="3">
    <source>
        <dbReference type="EMBL" id="PWS34657.1"/>
    </source>
</evidence>
<sequence>MKRKRYADEQIAFALRQAESGTSVEEICRKLGVSEPTFYRWKKQFAGMGVAEIRRLKQLEEENAKLKRLVADLTLDKTMLQDVLRRKLVKPTVRREVVRHLQGAYGVGERRACSATGFRRSSQRYRPRRDPQVELRMRLRDLAASRVRYGYRRLHVLLRREGWPVNAKRVYRLYAEEGLTIRSKVPRRKRAWRYRVGRPRAVAPNEVWSMDFVSDALFDGRPIRILAVIDAHTREALSIAPRANFRAFDVVAELDGLARRRGRPKALKVDNGPEFAGRMLDQWAHLNGVEIDFSRPGKPTDNAHIEAFNSRLRAECLNASWFLSLADARDRLEAWRTEYNEERPHGSLGNLTPRAFAEQAQQARRVA</sequence>
<dbReference type="InterPro" id="IPR048020">
    <property type="entry name" value="Transpos_IS3"/>
</dbReference>
<dbReference type="Pfam" id="PF01527">
    <property type="entry name" value="HTH_Tnp_1"/>
    <property type="match status" value="1"/>
</dbReference>
<evidence type="ECO:0000259" key="2">
    <source>
        <dbReference type="PROSITE" id="PS50994"/>
    </source>
</evidence>
<dbReference type="Proteomes" id="UP000245765">
    <property type="component" value="Unassembled WGS sequence"/>
</dbReference>
<dbReference type="PANTHER" id="PTHR47515:SF1">
    <property type="entry name" value="BLR2054 PROTEIN"/>
    <property type="match status" value="1"/>
</dbReference>
<dbReference type="GO" id="GO:0006313">
    <property type="term" value="P:DNA transposition"/>
    <property type="evidence" value="ECO:0007669"/>
    <property type="project" value="InterPro"/>
</dbReference>
<dbReference type="OrthoDB" id="9813285at2"/>
<dbReference type="GO" id="GO:0004803">
    <property type="term" value="F:transposase activity"/>
    <property type="evidence" value="ECO:0007669"/>
    <property type="project" value="InterPro"/>
</dbReference>
<comment type="caution">
    <text evidence="3">The sequence shown here is derived from an EMBL/GenBank/DDBJ whole genome shotgun (WGS) entry which is preliminary data.</text>
</comment>
<evidence type="ECO:0000256" key="1">
    <source>
        <dbReference type="SAM" id="Coils"/>
    </source>
</evidence>
<dbReference type="NCBIfam" id="NF033516">
    <property type="entry name" value="transpos_IS3"/>
    <property type="match status" value="1"/>
</dbReference>
<dbReference type="Gene3D" id="3.30.420.10">
    <property type="entry name" value="Ribonuclease H-like superfamily/Ribonuclease H"/>
    <property type="match status" value="1"/>
</dbReference>
<dbReference type="EMBL" id="QGNA01000006">
    <property type="protein sequence ID" value="PWS34657.1"/>
    <property type="molecule type" value="Genomic_DNA"/>
</dbReference>
<dbReference type="RefSeq" id="WP_109873108.1">
    <property type="nucleotide sequence ID" value="NZ_QGNA01000006.1"/>
</dbReference>
<dbReference type="GO" id="GO:0015074">
    <property type="term" value="P:DNA integration"/>
    <property type="evidence" value="ECO:0007669"/>
    <property type="project" value="InterPro"/>
</dbReference>
<dbReference type="InterPro" id="IPR001584">
    <property type="entry name" value="Integrase_cat-core"/>
</dbReference>
<reference evidence="4" key="1">
    <citation type="submission" date="2018-05" db="EMBL/GenBank/DDBJ databases">
        <authorList>
            <person name="Du Z."/>
            <person name="Wang X."/>
        </authorList>
    </citation>
    <scope>NUCLEOTIDE SEQUENCE [LARGE SCALE GENOMIC DNA]</scope>
    <source>
        <strain evidence="4">CQN31</strain>
    </source>
</reference>
<dbReference type="SUPFAM" id="SSF46689">
    <property type="entry name" value="Homeodomain-like"/>
    <property type="match status" value="1"/>
</dbReference>
<dbReference type="InterPro" id="IPR025948">
    <property type="entry name" value="HTH-like_dom"/>
</dbReference>
<name>A0A317F9G1_9PROT</name>
<evidence type="ECO:0000313" key="4">
    <source>
        <dbReference type="Proteomes" id="UP000245765"/>
    </source>
</evidence>
<accession>A0A317F9G1</accession>
<protein>
    <submittedName>
        <fullName evidence="3">IS3 family transposase</fullName>
    </submittedName>
</protein>
<dbReference type="Pfam" id="PF13683">
    <property type="entry name" value="rve_3"/>
    <property type="match status" value="1"/>
</dbReference>
<dbReference type="InterPro" id="IPR009057">
    <property type="entry name" value="Homeodomain-like_sf"/>
</dbReference>
<organism evidence="3 4">
    <name type="scientific">Falsiroseomonas bella</name>
    <dbReference type="NCBI Taxonomy" id="2184016"/>
    <lineage>
        <taxon>Bacteria</taxon>
        <taxon>Pseudomonadati</taxon>
        <taxon>Pseudomonadota</taxon>
        <taxon>Alphaproteobacteria</taxon>
        <taxon>Acetobacterales</taxon>
        <taxon>Roseomonadaceae</taxon>
        <taxon>Falsiroseomonas</taxon>
    </lineage>
</organism>
<dbReference type="InterPro" id="IPR002514">
    <property type="entry name" value="Transposase_8"/>
</dbReference>
<dbReference type="InterPro" id="IPR036397">
    <property type="entry name" value="RNaseH_sf"/>
</dbReference>
<dbReference type="PROSITE" id="PS50994">
    <property type="entry name" value="INTEGRASE"/>
    <property type="match status" value="1"/>
</dbReference>
<dbReference type="AlphaFoldDB" id="A0A317F9G1"/>